<feature type="domain" description="NodB homology" evidence="4">
    <location>
        <begin position="174"/>
        <end position="358"/>
    </location>
</feature>
<dbReference type="Gene3D" id="3.20.20.370">
    <property type="entry name" value="Glycoside hydrolase/deacetylase"/>
    <property type="match status" value="1"/>
</dbReference>
<organism evidence="5 6">
    <name type="scientific">Alteribacillus iranensis</name>
    <dbReference type="NCBI Taxonomy" id="930128"/>
    <lineage>
        <taxon>Bacteria</taxon>
        <taxon>Bacillati</taxon>
        <taxon>Bacillota</taxon>
        <taxon>Bacilli</taxon>
        <taxon>Bacillales</taxon>
        <taxon>Bacillaceae</taxon>
        <taxon>Alteribacillus</taxon>
    </lineage>
</organism>
<dbReference type="OrthoDB" id="9812065at2"/>
<dbReference type="STRING" id="930128.SAMN05192532_101220"/>
<dbReference type="EMBL" id="FONT01000001">
    <property type="protein sequence ID" value="SFE30598.1"/>
    <property type="molecule type" value="Genomic_DNA"/>
</dbReference>
<dbReference type="CDD" id="cd10917">
    <property type="entry name" value="CE4_NodB_like_6s_7s"/>
    <property type="match status" value="1"/>
</dbReference>
<keyword evidence="6" id="KW-1185">Reference proteome</keyword>
<dbReference type="InterPro" id="IPR011330">
    <property type="entry name" value="Glyco_hydro/deAcase_b/a-brl"/>
</dbReference>
<dbReference type="PROSITE" id="PS51677">
    <property type="entry name" value="NODB"/>
    <property type="match status" value="1"/>
</dbReference>
<dbReference type="GO" id="GO:0005975">
    <property type="term" value="P:carbohydrate metabolic process"/>
    <property type="evidence" value="ECO:0007669"/>
    <property type="project" value="InterPro"/>
</dbReference>
<evidence type="ECO:0000313" key="6">
    <source>
        <dbReference type="Proteomes" id="UP000199516"/>
    </source>
</evidence>
<gene>
    <name evidence="5" type="ORF">SAMN05192532_101220</name>
</gene>
<dbReference type="InterPro" id="IPR012854">
    <property type="entry name" value="Cu_amine_oxidase-like_N"/>
</dbReference>
<dbReference type="InterPro" id="IPR002509">
    <property type="entry name" value="NODB_dom"/>
</dbReference>
<evidence type="ECO:0000256" key="3">
    <source>
        <dbReference type="SAM" id="Phobius"/>
    </source>
</evidence>
<accession>A0A1I1ZGZ2</accession>
<dbReference type="Pfam" id="PF07833">
    <property type="entry name" value="Cu_amine_oxidN1"/>
    <property type="match status" value="1"/>
</dbReference>
<keyword evidence="1" id="KW-0479">Metal-binding</keyword>
<reference evidence="5 6" key="1">
    <citation type="submission" date="2016-10" db="EMBL/GenBank/DDBJ databases">
        <authorList>
            <person name="de Groot N.N."/>
        </authorList>
    </citation>
    <scope>NUCLEOTIDE SEQUENCE [LARGE SCALE GENOMIC DNA]</scope>
    <source>
        <strain evidence="5 6">DSM 23995</strain>
    </source>
</reference>
<evidence type="ECO:0000259" key="4">
    <source>
        <dbReference type="PROSITE" id="PS51677"/>
    </source>
</evidence>
<evidence type="ECO:0000313" key="5">
    <source>
        <dbReference type="EMBL" id="SFE30598.1"/>
    </source>
</evidence>
<sequence>MNITRTSYFFQRKLFYMIPLFICFTLISPFLTNAQESQPEEAPIYVDNKPIDTTYLIQDGHLLVPAVFFKNAGVKVDRSEKYHSIFIRNKTHALSLPIGKNYSDEFISKKNNWERFALSTKTVEAFDQIFVPFLDVAKKFEMDVRYDQKRLRTYVTTHSQDAPNIVNKGSDKKKLVALTFDDGPSESNTSKILDILEEKNAKATFFVMGDHVESHPQLLKRIVKEGHGIGNHTKTHPSLPDKMTADVIKEVSSTQDIIEKTTGRKPDIFRPPYGAITKSDAWLLHNMGLRIVTWSVDTKDWSGKTAEEIITTVENNISPGGIVLQHDFPSTDENTLEGSLEALPEMIDQLRREEYTFVTVQTMLDENNNL</sequence>
<protein>
    <submittedName>
        <fullName evidence="5">Peptidoglycan/xylan/chitin deacetylase, PgdA/CDA1 family</fullName>
    </submittedName>
</protein>
<keyword evidence="3" id="KW-0812">Transmembrane</keyword>
<dbReference type="AlphaFoldDB" id="A0A1I1ZGZ2"/>
<dbReference type="GO" id="GO:0016020">
    <property type="term" value="C:membrane"/>
    <property type="evidence" value="ECO:0007669"/>
    <property type="project" value="TreeGrafter"/>
</dbReference>
<keyword evidence="3" id="KW-1133">Transmembrane helix</keyword>
<dbReference type="SUPFAM" id="SSF88713">
    <property type="entry name" value="Glycoside hydrolase/deacetylase"/>
    <property type="match status" value="1"/>
</dbReference>
<keyword evidence="2" id="KW-0378">Hydrolase</keyword>
<keyword evidence="3" id="KW-0472">Membrane</keyword>
<dbReference type="PANTHER" id="PTHR10587">
    <property type="entry name" value="GLYCOSYL TRANSFERASE-RELATED"/>
    <property type="match status" value="1"/>
</dbReference>
<dbReference type="GO" id="GO:0046872">
    <property type="term" value="F:metal ion binding"/>
    <property type="evidence" value="ECO:0007669"/>
    <property type="project" value="UniProtKB-KW"/>
</dbReference>
<dbReference type="InterPro" id="IPR050248">
    <property type="entry name" value="Polysacc_deacetylase_ArnD"/>
</dbReference>
<name>A0A1I1ZGZ2_9BACI</name>
<dbReference type="PANTHER" id="PTHR10587:SF133">
    <property type="entry name" value="CHITIN DEACETYLASE 1-RELATED"/>
    <property type="match status" value="1"/>
</dbReference>
<evidence type="ECO:0000256" key="2">
    <source>
        <dbReference type="ARBA" id="ARBA00022801"/>
    </source>
</evidence>
<evidence type="ECO:0000256" key="1">
    <source>
        <dbReference type="ARBA" id="ARBA00022723"/>
    </source>
</evidence>
<proteinExistence type="predicted"/>
<feature type="transmembrane region" description="Helical" evidence="3">
    <location>
        <begin position="14"/>
        <end position="31"/>
    </location>
</feature>
<dbReference type="RefSeq" id="WP_091656249.1">
    <property type="nucleotide sequence ID" value="NZ_FONT01000001.1"/>
</dbReference>
<dbReference type="GO" id="GO:0016810">
    <property type="term" value="F:hydrolase activity, acting on carbon-nitrogen (but not peptide) bonds"/>
    <property type="evidence" value="ECO:0007669"/>
    <property type="project" value="InterPro"/>
</dbReference>
<dbReference type="Pfam" id="PF01522">
    <property type="entry name" value="Polysacc_deac_1"/>
    <property type="match status" value="1"/>
</dbReference>
<dbReference type="Proteomes" id="UP000199516">
    <property type="component" value="Unassembled WGS sequence"/>
</dbReference>